<evidence type="ECO:0000313" key="1">
    <source>
        <dbReference type="EMBL" id="TYI42760.1"/>
    </source>
</evidence>
<proteinExistence type="predicted"/>
<reference evidence="1 2" key="1">
    <citation type="submission" date="2019-07" db="EMBL/GenBank/DDBJ databases">
        <title>WGS assembly of Gossypium tomentosum.</title>
        <authorList>
            <person name="Chen Z.J."/>
            <person name="Sreedasyam A."/>
            <person name="Ando A."/>
            <person name="Song Q."/>
            <person name="De L."/>
            <person name="Hulse-Kemp A."/>
            <person name="Ding M."/>
            <person name="Ye W."/>
            <person name="Kirkbride R."/>
            <person name="Jenkins J."/>
            <person name="Plott C."/>
            <person name="Lovell J."/>
            <person name="Lin Y.-M."/>
            <person name="Vaughn R."/>
            <person name="Liu B."/>
            <person name="Li W."/>
            <person name="Simpson S."/>
            <person name="Scheffler B."/>
            <person name="Saski C."/>
            <person name="Grover C."/>
            <person name="Hu G."/>
            <person name="Conover J."/>
            <person name="Carlson J."/>
            <person name="Shu S."/>
            <person name="Boston L."/>
            <person name="Williams M."/>
            <person name="Peterson D."/>
            <person name="Mcgee K."/>
            <person name="Jones D."/>
            <person name="Wendel J."/>
            <person name="Stelly D."/>
            <person name="Grimwood J."/>
            <person name="Schmutz J."/>
        </authorList>
    </citation>
    <scope>NUCLEOTIDE SEQUENCE [LARGE SCALE GENOMIC DNA]</scope>
    <source>
        <strain evidence="1">7179.01</strain>
    </source>
</reference>
<dbReference type="Proteomes" id="UP000322667">
    <property type="component" value="Chromosome A01"/>
</dbReference>
<gene>
    <name evidence="1" type="ORF">ES332_A01G121200v1</name>
</gene>
<organism evidence="1 2">
    <name type="scientific">Gossypium tomentosum</name>
    <name type="common">Hawaiian cotton</name>
    <name type="synonym">Gossypium sandvicense</name>
    <dbReference type="NCBI Taxonomy" id="34277"/>
    <lineage>
        <taxon>Eukaryota</taxon>
        <taxon>Viridiplantae</taxon>
        <taxon>Streptophyta</taxon>
        <taxon>Embryophyta</taxon>
        <taxon>Tracheophyta</taxon>
        <taxon>Spermatophyta</taxon>
        <taxon>Magnoliopsida</taxon>
        <taxon>eudicotyledons</taxon>
        <taxon>Gunneridae</taxon>
        <taxon>Pentapetalae</taxon>
        <taxon>rosids</taxon>
        <taxon>malvids</taxon>
        <taxon>Malvales</taxon>
        <taxon>Malvaceae</taxon>
        <taxon>Malvoideae</taxon>
        <taxon>Gossypium</taxon>
    </lineage>
</organism>
<keyword evidence="2" id="KW-1185">Reference proteome</keyword>
<evidence type="ECO:0000313" key="2">
    <source>
        <dbReference type="Proteomes" id="UP000322667"/>
    </source>
</evidence>
<sequence length="108" mass="12467">MRPIIASCQTTTTPPWVVVGVTQKRDFDPYFLYFEGAKLIQSISRRMRVDSCVRDAWMGRSRSTTKRRAWWQQAVRYAAAEEGARVCLLKILITSELGFGLVSFVFWV</sequence>
<dbReference type="EMBL" id="CM017610">
    <property type="protein sequence ID" value="TYI42760.1"/>
    <property type="molecule type" value="Genomic_DNA"/>
</dbReference>
<accession>A0A5D2RS84</accession>
<protein>
    <submittedName>
        <fullName evidence="1">Uncharacterized protein</fullName>
    </submittedName>
</protein>
<name>A0A5D2RS84_GOSTO</name>
<dbReference type="AlphaFoldDB" id="A0A5D2RS84"/>